<dbReference type="GO" id="GO:0009451">
    <property type="term" value="P:RNA modification"/>
    <property type="evidence" value="ECO:0007669"/>
    <property type="project" value="InterPro"/>
</dbReference>
<dbReference type="InterPro" id="IPR011990">
    <property type="entry name" value="TPR-like_helical_dom_sf"/>
</dbReference>
<dbReference type="Pfam" id="PF13041">
    <property type="entry name" value="PPR_2"/>
    <property type="match status" value="4"/>
</dbReference>
<dbReference type="FunFam" id="1.25.40.10:FF:000381">
    <property type="entry name" value="Pentatricopeptide repeat-containing protein"/>
    <property type="match status" value="1"/>
</dbReference>
<dbReference type="InterPro" id="IPR002885">
    <property type="entry name" value="PPR_rpt"/>
</dbReference>
<comment type="caution">
    <text evidence="3">The sequence shown here is derived from an EMBL/GenBank/DDBJ whole genome shotgun (WGS) entry which is preliminary data.</text>
</comment>
<dbReference type="GO" id="GO:0003723">
    <property type="term" value="F:RNA binding"/>
    <property type="evidence" value="ECO:0007669"/>
    <property type="project" value="InterPro"/>
</dbReference>
<feature type="repeat" description="PPR" evidence="2">
    <location>
        <begin position="728"/>
        <end position="762"/>
    </location>
</feature>
<dbReference type="NCBIfam" id="TIGR00756">
    <property type="entry name" value="PPR"/>
    <property type="match status" value="8"/>
</dbReference>
<reference evidence="3 4" key="1">
    <citation type="journal article" date="2017" name="Mol. Plant">
        <title>The Genome of Medicinal Plant Macleaya cordata Provides New Insights into Benzylisoquinoline Alkaloids Metabolism.</title>
        <authorList>
            <person name="Liu X."/>
            <person name="Liu Y."/>
            <person name="Huang P."/>
            <person name="Ma Y."/>
            <person name="Qing Z."/>
            <person name="Tang Q."/>
            <person name="Cao H."/>
            <person name="Cheng P."/>
            <person name="Zheng Y."/>
            <person name="Yuan Z."/>
            <person name="Zhou Y."/>
            <person name="Liu J."/>
            <person name="Tang Z."/>
            <person name="Zhuo Y."/>
            <person name="Zhang Y."/>
            <person name="Yu L."/>
            <person name="Huang J."/>
            <person name="Yang P."/>
            <person name="Peng Q."/>
            <person name="Zhang J."/>
            <person name="Jiang W."/>
            <person name="Zhang Z."/>
            <person name="Lin K."/>
            <person name="Ro D.K."/>
            <person name="Chen X."/>
            <person name="Xiong X."/>
            <person name="Shang Y."/>
            <person name="Huang S."/>
            <person name="Zeng J."/>
        </authorList>
    </citation>
    <scope>NUCLEOTIDE SEQUENCE [LARGE SCALE GENOMIC DNA]</scope>
    <source>
        <strain evidence="4">cv. BLH2017</strain>
        <tissue evidence="3">Root</tissue>
    </source>
</reference>
<dbReference type="FunFam" id="1.25.40.10:FF:000366">
    <property type="entry name" value="Pentatricopeptide (PPR) repeat-containing protein"/>
    <property type="match status" value="1"/>
</dbReference>
<feature type="repeat" description="PPR" evidence="2">
    <location>
        <begin position="697"/>
        <end position="727"/>
    </location>
</feature>
<dbReference type="PANTHER" id="PTHR47926:SF347">
    <property type="entry name" value="PENTATRICOPEPTIDE REPEAT-CONTAINING PROTEIN"/>
    <property type="match status" value="1"/>
</dbReference>
<feature type="repeat" description="PPR" evidence="2">
    <location>
        <begin position="220"/>
        <end position="254"/>
    </location>
</feature>
<sequence length="963" mass="109309">MRWFLRSLHRSFCSWQWHQQSFAEKLSLLSMEGRLDEAIRILRRHPNSDLRLNSETYLPLIRSCIKFKAFTQGEEIHKHIIQSGVEPDLILQNNIMMLYSKFGNLELTQQMFDEMTERNLFSWTAIIGAYANSGDAVKAFEFYKKMIMEGIRADNFLYPLVFKSCSGMKDLKSGKRVHADVIRNGFEWDLFITNSLIDMYTKCESLGDAKRAFDETAIRDIFTWTTMLVGYVQMGHGLEALELFKKMMHSEVRPKSASFSAILPVFSVLRCLKQAKQIHGLAIVSGFGYDKFVGTALVDMYANFGGLGYGRFIFDRVKEKDVVCWNTMIKGYAQMELFEEAFELLNLMQINGINPNKTTWDCIIPQYLQSESSTRVVLNLINQLEKVGLRLDEMPLEQMYEHINDIQQVKELHSYLGRGGYITDSGVASSLIQMYSKFAEVEAAQQIFDCIGKKKLDCWNSIIACYSNNRCTDKALKLFELMLNDDIEPDLQSWNTLISGLIDVGDFDSALEMFSKLKWTKQNLDPTTVDVLLPLIRRITCSMVGKQLHNIFLRNQYEMSRFVCTAFINMYGNCQEVAYAIKLFESMDSKDLVSWNAIISSLANNGFLNEASKTFHEMKMAGIAGNIITWTALVSGYAQHGEIDESLKHFRKLQMEGLKPNSITISSILPACAQSATLSHGKSIYGYITRSGLGFEDLFVMNALMDMFVKCGSMDYAERVFRRLSQRDIISWNTMIQGFGIHGKARTALSYFDQMLAEGVDPDSVTFIGVLSACSHGGLVEEGWKQFNSMESKYGEIPSGKHYSCMVDLLGRAGNFEDVKNFIVQMPLQPTASLWGALLSACKTHKNVEMAEFAAGHLMELQPKNPGNYVILSNIYAAAGRWKDVDRLRKVMVDNGIKKLPGSSWVEIGNCIYAFSVEDQVNQNMEEISRTLQDLATVMIEEGYDPKIEMDSFGDNKKLISSM</sequence>
<gene>
    <name evidence="3" type="ORF">BVC80_1835g70</name>
</gene>
<protein>
    <submittedName>
        <fullName evidence="3">Pentatricopeptide repeat</fullName>
    </submittedName>
</protein>
<dbReference type="InterPro" id="IPR046960">
    <property type="entry name" value="PPR_At4g14850-like_plant"/>
</dbReference>
<feature type="repeat" description="PPR" evidence="2">
    <location>
        <begin position="53"/>
        <end position="87"/>
    </location>
</feature>
<feature type="repeat" description="PPR" evidence="2">
    <location>
        <begin position="490"/>
        <end position="526"/>
    </location>
</feature>
<dbReference type="InterPro" id="IPR046848">
    <property type="entry name" value="E_motif"/>
</dbReference>
<dbReference type="Pfam" id="PF20431">
    <property type="entry name" value="E_motif"/>
    <property type="match status" value="1"/>
</dbReference>
<dbReference type="PANTHER" id="PTHR47926">
    <property type="entry name" value="PENTATRICOPEPTIDE REPEAT-CONTAINING PROTEIN"/>
    <property type="match status" value="1"/>
</dbReference>
<feature type="repeat" description="PPR" evidence="2">
    <location>
        <begin position="591"/>
        <end position="625"/>
    </location>
</feature>
<dbReference type="FunFam" id="1.25.40.10:FF:000031">
    <property type="entry name" value="Pentatricopeptide repeat-containing protein mitochondrial"/>
    <property type="match status" value="1"/>
</dbReference>
<dbReference type="EMBL" id="MVGT01000437">
    <property type="protein sequence ID" value="OVA17696.1"/>
    <property type="molecule type" value="Genomic_DNA"/>
</dbReference>
<dbReference type="STRING" id="56857.A0A200R4Q5"/>
<feature type="repeat" description="PPR" evidence="2">
    <location>
        <begin position="321"/>
        <end position="355"/>
    </location>
</feature>
<dbReference type="FunFam" id="1.25.40.10:FF:000393">
    <property type="entry name" value="Pentatricopeptide repeat-containing protein At1g20230"/>
    <property type="match status" value="1"/>
</dbReference>
<dbReference type="Proteomes" id="UP000195402">
    <property type="component" value="Unassembled WGS sequence"/>
</dbReference>
<accession>A0A200R4Q5</accession>
<keyword evidence="1" id="KW-0677">Repeat</keyword>
<dbReference type="PROSITE" id="PS51375">
    <property type="entry name" value="PPR"/>
    <property type="match status" value="10"/>
</dbReference>
<dbReference type="Gene3D" id="1.25.40.10">
    <property type="entry name" value="Tetratricopeptide repeat domain"/>
    <property type="match status" value="6"/>
</dbReference>
<evidence type="ECO:0000256" key="1">
    <source>
        <dbReference type="ARBA" id="ARBA00022737"/>
    </source>
</evidence>
<dbReference type="FunFam" id="1.25.40.10:FF:000073">
    <property type="entry name" value="Pentatricopeptide repeat-containing protein chloroplastic"/>
    <property type="match status" value="1"/>
</dbReference>
<organism evidence="3 4">
    <name type="scientific">Macleaya cordata</name>
    <name type="common">Five-seeded plume-poppy</name>
    <name type="synonym">Bocconia cordata</name>
    <dbReference type="NCBI Taxonomy" id="56857"/>
    <lineage>
        <taxon>Eukaryota</taxon>
        <taxon>Viridiplantae</taxon>
        <taxon>Streptophyta</taxon>
        <taxon>Embryophyta</taxon>
        <taxon>Tracheophyta</taxon>
        <taxon>Spermatophyta</taxon>
        <taxon>Magnoliopsida</taxon>
        <taxon>Ranunculales</taxon>
        <taxon>Papaveraceae</taxon>
        <taxon>Papaveroideae</taxon>
        <taxon>Macleaya</taxon>
    </lineage>
</organism>
<evidence type="ECO:0000313" key="3">
    <source>
        <dbReference type="EMBL" id="OVA17696.1"/>
    </source>
</evidence>
<dbReference type="OMA" id="CTAFINM"/>
<dbReference type="OrthoDB" id="185373at2759"/>
<feature type="repeat" description="PPR" evidence="2">
    <location>
        <begin position="626"/>
        <end position="660"/>
    </location>
</feature>
<evidence type="ECO:0000313" key="4">
    <source>
        <dbReference type="Proteomes" id="UP000195402"/>
    </source>
</evidence>
<feature type="repeat" description="PPR" evidence="2">
    <location>
        <begin position="455"/>
        <end position="489"/>
    </location>
</feature>
<evidence type="ECO:0000256" key="2">
    <source>
        <dbReference type="PROSITE-ProRule" id="PRU00708"/>
    </source>
</evidence>
<dbReference type="Pfam" id="PF01535">
    <property type="entry name" value="PPR"/>
    <property type="match status" value="5"/>
</dbReference>
<name>A0A200R4Q5_MACCD</name>
<keyword evidence="4" id="KW-1185">Reference proteome</keyword>
<dbReference type="InParanoid" id="A0A200R4Q5"/>
<dbReference type="AlphaFoldDB" id="A0A200R4Q5"/>
<feature type="repeat" description="PPR" evidence="2">
    <location>
        <begin position="119"/>
        <end position="153"/>
    </location>
</feature>
<proteinExistence type="predicted"/>